<dbReference type="Proteomes" id="UP001372338">
    <property type="component" value="Unassembled WGS sequence"/>
</dbReference>
<proteinExistence type="predicted"/>
<dbReference type="EMBL" id="JAYWIO010000003">
    <property type="protein sequence ID" value="KAK7274535.1"/>
    <property type="molecule type" value="Genomic_DNA"/>
</dbReference>
<reference evidence="2 3" key="1">
    <citation type="submission" date="2024-01" db="EMBL/GenBank/DDBJ databases">
        <title>The genomes of 5 underutilized Papilionoideae crops provide insights into root nodulation and disease resistanc.</title>
        <authorList>
            <person name="Yuan L."/>
        </authorList>
    </citation>
    <scope>NUCLEOTIDE SEQUENCE [LARGE SCALE GENOMIC DNA]</scope>
    <source>
        <strain evidence="2">ZHUSHIDOU_FW_LH</strain>
        <tissue evidence="2">Leaf</tissue>
    </source>
</reference>
<accession>A0AAN9FF57</accession>
<evidence type="ECO:0000256" key="1">
    <source>
        <dbReference type="SAM" id="MobiDB-lite"/>
    </source>
</evidence>
<comment type="caution">
    <text evidence="2">The sequence shown here is derived from an EMBL/GenBank/DDBJ whole genome shotgun (WGS) entry which is preliminary data.</text>
</comment>
<organism evidence="2 3">
    <name type="scientific">Crotalaria pallida</name>
    <name type="common">Smooth rattlebox</name>
    <name type="synonym">Crotalaria striata</name>
    <dbReference type="NCBI Taxonomy" id="3830"/>
    <lineage>
        <taxon>Eukaryota</taxon>
        <taxon>Viridiplantae</taxon>
        <taxon>Streptophyta</taxon>
        <taxon>Embryophyta</taxon>
        <taxon>Tracheophyta</taxon>
        <taxon>Spermatophyta</taxon>
        <taxon>Magnoliopsida</taxon>
        <taxon>eudicotyledons</taxon>
        <taxon>Gunneridae</taxon>
        <taxon>Pentapetalae</taxon>
        <taxon>rosids</taxon>
        <taxon>fabids</taxon>
        <taxon>Fabales</taxon>
        <taxon>Fabaceae</taxon>
        <taxon>Papilionoideae</taxon>
        <taxon>50 kb inversion clade</taxon>
        <taxon>genistoids sensu lato</taxon>
        <taxon>core genistoids</taxon>
        <taxon>Crotalarieae</taxon>
        <taxon>Crotalaria</taxon>
    </lineage>
</organism>
<name>A0AAN9FF57_CROPI</name>
<dbReference type="AlphaFoldDB" id="A0AAN9FF57"/>
<feature type="compositionally biased region" description="Low complexity" evidence="1">
    <location>
        <begin position="39"/>
        <end position="58"/>
    </location>
</feature>
<protein>
    <submittedName>
        <fullName evidence="2">Uncharacterized protein</fullName>
    </submittedName>
</protein>
<keyword evidence="3" id="KW-1185">Reference proteome</keyword>
<evidence type="ECO:0000313" key="3">
    <source>
        <dbReference type="Proteomes" id="UP001372338"/>
    </source>
</evidence>
<feature type="region of interest" description="Disordered" evidence="1">
    <location>
        <begin position="1"/>
        <end position="70"/>
    </location>
</feature>
<sequence length="177" mass="18835">MSCEEGGGNVAANSQPAAAEGIQGAGTIHSQPAEPEAEPPAVAVFEPATAAADPQPKWWKSKVKCKPKGQSQPIDYGTLIDINAANFHSQPLTRSKCKRGGGISVSPVAAKKMKNVRFVYKGSTSRKLSADEHQSKTPMNHAELAIYWSNLVEAGTIAIAGTIFEHIFEHIVCNGRN</sequence>
<evidence type="ECO:0000313" key="2">
    <source>
        <dbReference type="EMBL" id="KAK7274535.1"/>
    </source>
</evidence>
<gene>
    <name evidence="2" type="ORF">RIF29_15629</name>
</gene>